<sequence length="46" mass="5517">MKKNTKIEVCWNDIQSTSEWLTEKIANEFPVCKCRSLGYFLYKDKK</sequence>
<reference evidence="1" key="1">
    <citation type="journal article" date="2015" name="Nature">
        <title>Complex archaea that bridge the gap between prokaryotes and eukaryotes.</title>
        <authorList>
            <person name="Spang A."/>
            <person name="Saw J.H."/>
            <person name="Jorgensen S.L."/>
            <person name="Zaremba-Niedzwiedzka K."/>
            <person name="Martijn J."/>
            <person name="Lind A.E."/>
            <person name="van Eijk R."/>
            <person name="Schleper C."/>
            <person name="Guy L."/>
            <person name="Ettema T.J."/>
        </authorList>
    </citation>
    <scope>NUCLEOTIDE SEQUENCE</scope>
</reference>
<protein>
    <submittedName>
        <fullName evidence="1">Uncharacterized protein</fullName>
    </submittedName>
</protein>
<dbReference type="AlphaFoldDB" id="A0A0F9CA90"/>
<evidence type="ECO:0000313" key="1">
    <source>
        <dbReference type="EMBL" id="KKK93611.1"/>
    </source>
</evidence>
<feature type="non-terminal residue" evidence="1">
    <location>
        <position position="46"/>
    </location>
</feature>
<organism evidence="1">
    <name type="scientific">marine sediment metagenome</name>
    <dbReference type="NCBI Taxonomy" id="412755"/>
    <lineage>
        <taxon>unclassified sequences</taxon>
        <taxon>metagenomes</taxon>
        <taxon>ecological metagenomes</taxon>
    </lineage>
</organism>
<proteinExistence type="predicted"/>
<gene>
    <name evidence="1" type="ORF">LCGC14_2691140</name>
</gene>
<dbReference type="EMBL" id="LAZR01047700">
    <property type="protein sequence ID" value="KKK93611.1"/>
    <property type="molecule type" value="Genomic_DNA"/>
</dbReference>
<name>A0A0F9CA90_9ZZZZ</name>
<comment type="caution">
    <text evidence="1">The sequence shown here is derived from an EMBL/GenBank/DDBJ whole genome shotgun (WGS) entry which is preliminary data.</text>
</comment>
<accession>A0A0F9CA90</accession>